<dbReference type="AlphaFoldDB" id="A0A927WST6"/>
<accession>A0A927WST6</accession>
<evidence type="ECO:0000313" key="4">
    <source>
        <dbReference type="Proteomes" id="UP000761380"/>
    </source>
</evidence>
<feature type="signal peptide" evidence="2">
    <location>
        <begin position="1"/>
        <end position="24"/>
    </location>
</feature>
<feature type="region of interest" description="Disordered" evidence="1">
    <location>
        <begin position="185"/>
        <end position="218"/>
    </location>
</feature>
<feature type="chain" id="PRO_5037181489" description="DUF4468 domain-containing protein" evidence="2">
    <location>
        <begin position="25"/>
        <end position="218"/>
    </location>
</feature>
<keyword evidence="2" id="KW-0732">Signal</keyword>
<evidence type="ECO:0000256" key="2">
    <source>
        <dbReference type="SAM" id="SignalP"/>
    </source>
</evidence>
<proteinExistence type="predicted"/>
<dbReference type="Proteomes" id="UP000761380">
    <property type="component" value="Unassembled WGS sequence"/>
</dbReference>
<comment type="caution">
    <text evidence="3">The sequence shown here is derived from an EMBL/GenBank/DDBJ whole genome shotgun (WGS) entry which is preliminary data.</text>
</comment>
<protein>
    <recommendedName>
        <fullName evidence="5">DUF4468 domain-containing protein</fullName>
    </recommendedName>
</protein>
<feature type="compositionally biased region" description="Basic and acidic residues" evidence="1">
    <location>
        <begin position="185"/>
        <end position="209"/>
    </location>
</feature>
<reference evidence="3" key="1">
    <citation type="submission" date="2019-04" db="EMBL/GenBank/DDBJ databases">
        <title>Evolution of Biomass-Degrading Anaerobic Consortia Revealed by Metagenomics.</title>
        <authorList>
            <person name="Peng X."/>
        </authorList>
    </citation>
    <scope>NUCLEOTIDE SEQUENCE</scope>
    <source>
        <strain evidence="3">SIG240</strain>
    </source>
</reference>
<evidence type="ECO:0000256" key="1">
    <source>
        <dbReference type="SAM" id="MobiDB-lite"/>
    </source>
</evidence>
<gene>
    <name evidence="3" type="ORF">E7201_02910</name>
</gene>
<organism evidence="3 4">
    <name type="scientific">Selenomonas ruminantium</name>
    <dbReference type="NCBI Taxonomy" id="971"/>
    <lineage>
        <taxon>Bacteria</taxon>
        <taxon>Bacillati</taxon>
        <taxon>Bacillota</taxon>
        <taxon>Negativicutes</taxon>
        <taxon>Selenomonadales</taxon>
        <taxon>Selenomonadaceae</taxon>
        <taxon>Selenomonas</taxon>
    </lineage>
</organism>
<name>A0A927WST6_SELRU</name>
<evidence type="ECO:0000313" key="3">
    <source>
        <dbReference type="EMBL" id="MBE6092118.1"/>
    </source>
</evidence>
<dbReference type="EMBL" id="SVBY01000012">
    <property type="protein sequence ID" value="MBE6092118.1"/>
    <property type="molecule type" value="Genomic_DNA"/>
</dbReference>
<evidence type="ECO:0008006" key="5">
    <source>
        <dbReference type="Google" id="ProtNLM"/>
    </source>
</evidence>
<sequence length="218" mass="24981">MKMRWGAGILAAAMLFIAQPQAQADEVISPDIYQWVQSTSRQNYFFNKQHIYFGQDDKGVLDANVILVPVLKTYDAVQIQDVQAKRRWKMLSMEGYEDLVGCSEYLRFDLVADTVTVYKHEDLDSEWGVLGTTTNSKPVKLADLSEKDVDGVFYRAILKYANEHIDEMVERTEKEKKAKLNDAAKKKIAELKNPAEKKADKDATSDKKDKKDKKKKKH</sequence>